<dbReference type="AlphaFoldDB" id="A0A3B0ZSU0"/>
<dbReference type="PANTHER" id="PTHR20974:SF0">
    <property type="entry name" value="UPF0585 PROTEIN CG18661"/>
    <property type="match status" value="1"/>
</dbReference>
<accession>A0A3B0ZSU0</accession>
<proteinExistence type="predicted"/>
<name>A0A3B0ZSU0_9ZZZZ</name>
<sequence length="195" mass="22204">MKPYSESCEQNKVPILAVLEQELANIETVLEIGSGTGQHAVFMANELDHVHWITSDLNENHAAIKEWLNEYSGDNIEGPLSIDVNQELWLDEAVCAIYSANTAHIMAWPSVVNMMCGVAKTLRKGGIFCLYGPFNYNGDYTSDSNRHFDAWLKDRDPNSGIREFEKLNFLAYENNMILKQDYEMPANNRLLVWVK</sequence>
<reference evidence="1" key="1">
    <citation type="submission" date="2018-06" db="EMBL/GenBank/DDBJ databases">
        <authorList>
            <person name="Zhirakovskaya E."/>
        </authorList>
    </citation>
    <scope>NUCLEOTIDE SEQUENCE</scope>
</reference>
<dbReference type="Pfam" id="PF06080">
    <property type="entry name" value="DUF938"/>
    <property type="match status" value="1"/>
</dbReference>
<dbReference type="GO" id="GO:0008168">
    <property type="term" value="F:methyltransferase activity"/>
    <property type="evidence" value="ECO:0007669"/>
    <property type="project" value="UniProtKB-KW"/>
</dbReference>
<dbReference type="EMBL" id="UOFS01000019">
    <property type="protein sequence ID" value="VAW94761.1"/>
    <property type="molecule type" value="Genomic_DNA"/>
</dbReference>
<keyword evidence="1" id="KW-0808">Transferase</keyword>
<gene>
    <name evidence="1" type="ORF">MNBD_GAMMA22-1633</name>
</gene>
<keyword evidence="1" id="KW-0489">Methyltransferase</keyword>
<organism evidence="1">
    <name type="scientific">hydrothermal vent metagenome</name>
    <dbReference type="NCBI Taxonomy" id="652676"/>
    <lineage>
        <taxon>unclassified sequences</taxon>
        <taxon>metagenomes</taxon>
        <taxon>ecological metagenomes</taxon>
    </lineage>
</organism>
<dbReference type="SUPFAM" id="SSF53335">
    <property type="entry name" value="S-adenosyl-L-methionine-dependent methyltransferases"/>
    <property type="match status" value="1"/>
</dbReference>
<evidence type="ECO:0000313" key="1">
    <source>
        <dbReference type="EMBL" id="VAW94761.1"/>
    </source>
</evidence>
<dbReference type="InterPro" id="IPR010342">
    <property type="entry name" value="DUF938"/>
</dbReference>
<dbReference type="GO" id="GO:0032259">
    <property type="term" value="P:methylation"/>
    <property type="evidence" value="ECO:0007669"/>
    <property type="project" value="UniProtKB-KW"/>
</dbReference>
<dbReference type="InterPro" id="IPR029063">
    <property type="entry name" value="SAM-dependent_MTases_sf"/>
</dbReference>
<protein>
    <submittedName>
        <fullName evidence="1">SAM-dependent methyltransferase</fullName>
        <ecNumber evidence="1">2.1.1.-</ecNumber>
    </submittedName>
</protein>
<dbReference type="PANTHER" id="PTHR20974">
    <property type="entry name" value="UPF0585 PROTEIN CG18661"/>
    <property type="match status" value="1"/>
</dbReference>
<dbReference type="EC" id="2.1.1.-" evidence="1"/>
<dbReference type="Gene3D" id="3.40.50.150">
    <property type="entry name" value="Vaccinia Virus protein VP39"/>
    <property type="match status" value="1"/>
</dbReference>